<gene>
    <name evidence="3" type="ORF">SYYSPA8_27120</name>
</gene>
<dbReference type="PROSITE" id="PS51257">
    <property type="entry name" value="PROKAR_LIPOPROTEIN"/>
    <property type="match status" value="1"/>
</dbReference>
<feature type="region of interest" description="Disordered" evidence="1">
    <location>
        <begin position="199"/>
        <end position="218"/>
    </location>
</feature>
<evidence type="ECO:0000256" key="1">
    <source>
        <dbReference type="SAM" id="MobiDB-lite"/>
    </source>
</evidence>
<name>A0ABQ5P622_9ACTN</name>
<protein>
    <recommendedName>
        <fullName evidence="5">DUF3558 domain-containing protein</fullName>
    </recommendedName>
</protein>
<keyword evidence="2" id="KW-0732">Signal</keyword>
<proteinExistence type="predicted"/>
<dbReference type="EMBL" id="BSBI01000013">
    <property type="protein sequence ID" value="GLF98043.1"/>
    <property type="molecule type" value="Genomic_DNA"/>
</dbReference>
<evidence type="ECO:0000313" key="4">
    <source>
        <dbReference type="Proteomes" id="UP001291653"/>
    </source>
</evidence>
<evidence type="ECO:0008006" key="5">
    <source>
        <dbReference type="Google" id="ProtNLM"/>
    </source>
</evidence>
<evidence type="ECO:0000313" key="3">
    <source>
        <dbReference type="EMBL" id="GLF98043.1"/>
    </source>
</evidence>
<sequence length="218" mass="22992">MTRSRFALPAALVTALALTSCSSSDDGNGKAAKDATELALTKQFTQGEITQAIPEGGEAPAGYDLGNRDKGLPGTADDCTHTEGEKPAGWTRGGDTDYHYQGSTSSRMMDLNICQFDTAANAKSAYSAWTHRDGLTAHELKAKAGDETAFLLNRKSGSAYAYARSGTVNIEVKIEDASGDVTDAHDMLSATLKRLQQVQAGKRPTATAAEEAAQAEQQ</sequence>
<feature type="chain" id="PRO_5045316040" description="DUF3558 domain-containing protein" evidence="2">
    <location>
        <begin position="26"/>
        <end position="218"/>
    </location>
</feature>
<organism evidence="3 4">
    <name type="scientific">Streptomyces yaizuensis</name>
    <dbReference type="NCBI Taxonomy" id="2989713"/>
    <lineage>
        <taxon>Bacteria</taxon>
        <taxon>Bacillati</taxon>
        <taxon>Actinomycetota</taxon>
        <taxon>Actinomycetes</taxon>
        <taxon>Kitasatosporales</taxon>
        <taxon>Streptomycetaceae</taxon>
        <taxon>Streptomyces</taxon>
    </lineage>
</organism>
<dbReference type="Proteomes" id="UP001291653">
    <property type="component" value="Unassembled WGS sequence"/>
</dbReference>
<reference evidence="3 4" key="1">
    <citation type="submission" date="2022-10" db="EMBL/GenBank/DDBJ databases">
        <title>Draft genome sequence of Streptomyces sp. YSPA8.</title>
        <authorList>
            <person name="Moriuchi R."/>
            <person name="Dohra H."/>
            <person name="Yamamura H."/>
            <person name="Kodani S."/>
        </authorList>
    </citation>
    <scope>NUCLEOTIDE SEQUENCE [LARGE SCALE GENOMIC DNA]</scope>
    <source>
        <strain evidence="3 4">YSPA8</strain>
    </source>
</reference>
<accession>A0ABQ5P622</accession>
<feature type="region of interest" description="Disordered" evidence="1">
    <location>
        <begin position="70"/>
        <end position="96"/>
    </location>
</feature>
<comment type="caution">
    <text evidence="3">The sequence shown here is derived from an EMBL/GenBank/DDBJ whole genome shotgun (WGS) entry which is preliminary data.</text>
</comment>
<keyword evidence="4" id="KW-1185">Reference proteome</keyword>
<feature type="signal peptide" evidence="2">
    <location>
        <begin position="1"/>
        <end position="25"/>
    </location>
</feature>
<feature type="compositionally biased region" description="Low complexity" evidence="1">
    <location>
        <begin position="205"/>
        <end position="218"/>
    </location>
</feature>
<dbReference type="RefSeq" id="WP_323450032.1">
    <property type="nucleotide sequence ID" value="NZ_BSBI01000013.1"/>
</dbReference>
<evidence type="ECO:0000256" key="2">
    <source>
        <dbReference type="SAM" id="SignalP"/>
    </source>
</evidence>